<dbReference type="PANTHER" id="PTHR22835">
    <property type="entry name" value="ZINC FINGER FYVE DOMAIN CONTAINING PROTEIN"/>
    <property type="match status" value="1"/>
</dbReference>
<keyword evidence="6" id="KW-1185">Reference proteome</keyword>
<dbReference type="GO" id="GO:0016788">
    <property type="term" value="F:hydrolase activity, acting on ester bonds"/>
    <property type="evidence" value="ECO:0007669"/>
    <property type="project" value="InterPro"/>
</dbReference>
<dbReference type="SUPFAM" id="SSF52266">
    <property type="entry name" value="SGNH hydrolase"/>
    <property type="match status" value="1"/>
</dbReference>
<dbReference type="InterPro" id="IPR036514">
    <property type="entry name" value="SGNH_hydro_sf"/>
</dbReference>
<proteinExistence type="inferred from homology"/>
<reference evidence="5 6" key="1">
    <citation type="submission" date="2024-02" db="EMBL/GenBank/DDBJ databases">
        <title>High-quality chromosome-scale genome assembly of Pensacola bahiagrass (Paspalum notatum Flugge var. saurae).</title>
        <authorList>
            <person name="Vega J.M."/>
            <person name="Podio M."/>
            <person name="Orjuela J."/>
            <person name="Siena L.A."/>
            <person name="Pessino S.C."/>
            <person name="Combes M.C."/>
            <person name="Mariac C."/>
            <person name="Albertini E."/>
            <person name="Pupilli F."/>
            <person name="Ortiz J.P.A."/>
            <person name="Leblanc O."/>
        </authorList>
    </citation>
    <scope>NUCLEOTIDE SEQUENCE [LARGE SCALE GENOMIC DNA]</scope>
    <source>
        <strain evidence="5">R1</strain>
        <tissue evidence="5">Leaf</tissue>
    </source>
</reference>
<gene>
    <name evidence="5" type="ORF">U9M48_019893</name>
</gene>
<organism evidence="5 6">
    <name type="scientific">Paspalum notatum var. saurae</name>
    <dbReference type="NCBI Taxonomy" id="547442"/>
    <lineage>
        <taxon>Eukaryota</taxon>
        <taxon>Viridiplantae</taxon>
        <taxon>Streptophyta</taxon>
        <taxon>Embryophyta</taxon>
        <taxon>Tracheophyta</taxon>
        <taxon>Spermatophyta</taxon>
        <taxon>Magnoliopsida</taxon>
        <taxon>Liliopsida</taxon>
        <taxon>Poales</taxon>
        <taxon>Poaceae</taxon>
        <taxon>PACMAD clade</taxon>
        <taxon>Panicoideae</taxon>
        <taxon>Andropogonodae</taxon>
        <taxon>Paspaleae</taxon>
        <taxon>Paspalinae</taxon>
        <taxon>Paspalum</taxon>
    </lineage>
</organism>
<dbReference type="Gene3D" id="3.40.50.1110">
    <property type="entry name" value="SGNH hydrolase"/>
    <property type="match status" value="1"/>
</dbReference>
<evidence type="ECO:0000256" key="4">
    <source>
        <dbReference type="ARBA" id="ARBA00023180"/>
    </source>
</evidence>
<dbReference type="Proteomes" id="UP001341281">
    <property type="component" value="Chromosome 04"/>
</dbReference>
<accession>A0AAQ3WRY9</accession>
<keyword evidence="2" id="KW-0732">Signal</keyword>
<evidence type="ECO:0000313" key="6">
    <source>
        <dbReference type="Proteomes" id="UP001341281"/>
    </source>
</evidence>
<sequence length="446" mass="46998">MTSGGGGGGASKAAAAVTPLRLQHYLVMAGVAAAVVLACLRYAPAAATGAGYGFVLPAAPHHGHARVVVPAGAGAGAAARDRDEEEEDADTAAPAAPPSVVIFNFGDSNSDTGGMAAVNGMNLNLPEGRTFFRRPTGRLSDGRLVIDFICESLHTPYLSPYLKALGADFRNGVNFAIGGSTATPGGSPFSLDVQLHQWLYFRARSMEMINLGQRPPIGRRGFRNAVYTIDIGQNDLSAYMHLPHDQVLAKVPGVVAQIRYTVEALYAHGARKFWIHGTGALGCLPQKLAIPRGDDADAGGGDGLDAHGCLKNYNAVAARFNALLADACALLRRRMVDAAIVFVDMYAIKYDLVANHTAHGIDRPLMACCGYGGPPYNYNHFKACMSAEMQLCDLGARFVSWDGVHFTEAANAIVAAKVLTGDYSTPRVTIASLVNSTTALPNDQQP</sequence>
<dbReference type="CDD" id="cd01837">
    <property type="entry name" value="SGNH_plant_lipase_like"/>
    <property type="match status" value="1"/>
</dbReference>
<dbReference type="PANTHER" id="PTHR22835:SF634">
    <property type="entry name" value="EARLY NODULE-SPECIFIC PROTEIN ENOD8"/>
    <property type="match status" value="1"/>
</dbReference>
<protein>
    <submittedName>
        <fullName evidence="5">Uncharacterized protein</fullName>
    </submittedName>
</protein>
<evidence type="ECO:0000256" key="2">
    <source>
        <dbReference type="ARBA" id="ARBA00022729"/>
    </source>
</evidence>
<dbReference type="EMBL" id="CP144748">
    <property type="protein sequence ID" value="WVZ71291.1"/>
    <property type="molecule type" value="Genomic_DNA"/>
</dbReference>
<name>A0AAQ3WRY9_PASNO</name>
<evidence type="ECO:0000256" key="1">
    <source>
        <dbReference type="ARBA" id="ARBA00008668"/>
    </source>
</evidence>
<dbReference type="InterPro" id="IPR035669">
    <property type="entry name" value="SGNH_plant_lipase-like"/>
</dbReference>
<comment type="similarity">
    <text evidence="1">Belongs to the 'GDSL' lipolytic enzyme family.</text>
</comment>
<dbReference type="Pfam" id="PF00657">
    <property type="entry name" value="Lipase_GDSL"/>
    <property type="match status" value="1"/>
</dbReference>
<dbReference type="InterPro" id="IPR001087">
    <property type="entry name" value="GDSL"/>
</dbReference>
<dbReference type="AlphaFoldDB" id="A0AAQ3WRY9"/>
<evidence type="ECO:0000313" key="5">
    <source>
        <dbReference type="EMBL" id="WVZ71291.1"/>
    </source>
</evidence>
<keyword evidence="3" id="KW-0378">Hydrolase</keyword>
<evidence type="ECO:0000256" key="3">
    <source>
        <dbReference type="ARBA" id="ARBA00022801"/>
    </source>
</evidence>
<keyword evidence="4" id="KW-0325">Glycoprotein</keyword>